<gene>
    <name evidence="4" type="ORF">GO755_10530</name>
</gene>
<dbReference type="Proteomes" id="UP000436006">
    <property type="component" value="Unassembled WGS sequence"/>
</dbReference>
<protein>
    <recommendedName>
        <fullName evidence="3">Beta/gamma crystallin 'Greek key' domain-containing protein</fullName>
    </recommendedName>
</protein>
<comment type="similarity">
    <text evidence="1">Belongs to the beta/gamma-crystallin family.</text>
</comment>
<name>A0A7K1S9L8_9BACT</name>
<evidence type="ECO:0000256" key="1">
    <source>
        <dbReference type="ARBA" id="ARBA00009646"/>
    </source>
</evidence>
<organism evidence="4 5">
    <name type="scientific">Spirosoma arboris</name>
    <dbReference type="NCBI Taxonomy" id="2682092"/>
    <lineage>
        <taxon>Bacteria</taxon>
        <taxon>Pseudomonadati</taxon>
        <taxon>Bacteroidota</taxon>
        <taxon>Cytophagia</taxon>
        <taxon>Cytophagales</taxon>
        <taxon>Cytophagaceae</taxon>
        <taxon>Spirosoma</taxon>
    </lineage>
</organism>
<evidence type="ECO:0000259" key="3">
    <source>
        <dbReference type="Pfam" id="PF00030"/>
    </source>
</evidence>
<dbReference type="AlphaFoldDB" id="A0A7K1S9L8"/>
<keyword evidence="2" id="KW-0677">Repeat</keyword>
<dbReference type="Gene3D" id="2.60.20.10">
    <property type="entry name" value="Crystallins"/>
    <property type="match status" value="1"/>
</dbReference>
<sequence length="126" mass="14274">MYTQSLPNLGPPTASVLPQIQVFRHINFNRQLGDRNPEGDKPTDENILTTFNVDLDGDDLNEGISSFIIYSGYWQFFKNVGFQDPFPKIYGPGHYPKTADIGMENDTISSFKLFSVEKPAHPDVYQ</sequence>
<evidence type="ECO:0000313" key="4">
    <source>
        <dbReference type="EMBL" id="MVM30470.1"/>
    </source>
</evidence>
<dbReference type="EMBL" id="WPIN01000003">
    <property type="protein sequence ID" value="MVM30470.1"/>
    <property type="molecule type" value="Genomic_DNA"/>
</dbReference>
<accession>A0A7K1S9L8</accession>
<dbReference type="Pfam" id="PF00030">
    <property type="entry name" value="Crystall"/>
    <property type="match status" value="1"/>
</dbReference>
<evidence type="ECO:0000256" key="2">
    <source>
        <dbReference type="ARBA" id="ARBA00022737"/>
    </source>
</evidence>
<keyword evidence="5" id="KW-1185">Reference proteome</keyword>
<dbReference type="RefSeq" id="WP_157584699.1">
    <property type="nucleotide sequence ID" value="NZ_WPIN01000003.1"/>
</dbReference>
<proteinExistence type="inferred from homology"/>
<evidence type="ECO:0000313" key="5">
    <source>
        <dbReference type="Proteomes" id="UP000436006"/>
    </source>
</evidence>
<dbReference type="InterPro" id="IPR001064">
    <property type="entry name" value="Beta/gamma_crystallin"/>
</dbReference>
<comment type="caution">
    <text evidence="4">The sequence shown here is derived from an EMBL/GenBank/DDBJ whole genome shotgun (WGS) entry which is preliminary data.</text>
</comment>
<dbReference type="SUPFAM" id="SSF49695">
    <property type="entry name" value="gamma-Crystallin-like"/>
    <property type="match status" value="1"/>
</dbReference>
<feature type="domain" description="Beta/gamma crystallin 'Greek key'" evidence="3">
    <location>
        <begin position="55"/>
        <end position="112"/>
    </location>
</feature>
<reference evidence="4 5" key="1">
    <citation type="submission" date="2019-12" db="EMBL/GenBank/DDBJ databases">
        <title>Spirosoma sp. HMF4905 genome sequencing and assembly.</title>
        <authorList>
            <person name="Kang H."/>
            <person name="Cha I."/>
            <person name="Kim H."/>
            <person name="Joh K."/>
        </authorList>
    </citation>
    <scope>NUCLEOTIDE SEQUENCE [LARGE SCALE GENOMIC DNA]</scope>
    <source>
        <strain evidence="4 5">HMF4905</strain>
    </source>
</reference>
<dbReference type="InterPro" id="IPR011024">
    <property type="entry name" value="G_crystallin-like"/>
</dbReference>